<keyword evidence="1" id="KW-0472">Membrane</keyword>
<proteinExistence type="predicted"/>
<dbReference type="EMBL" id="BMAW01122227">
    <property type="protein sequence ID" value="GFT98023.1"/>
    <property type="molecule type" value="Genomic_DNA"/>
</dbReference>
<comment type="caution">
    <text evidence="2">The sequence shown here is derived from an EMBL/GenBank/DDBJ whole genome shotgun (WGS) entry which is preliminary data.</text>
</comment>
<sequence>MLNACLESMQSPTDDELNQEYILSQDISRKSFRRAARDYVWATKRKYRKCYECVQDVCAYLRRKTDNIRNSEYFCVIPFILLLLPGSAVYMGVANIYRCPGSPETPIQVTILGLLGCLVLILRVVNLILRANGNVSSEPLLIVITASSSIAIFSFLMAEIITFLNISPDFDSSSVNYCNKIFYDYIYYSNIAAFVIALIMVLLHFPCCSRFRYTSYMPVPFQ</sequence>
<keyword evidence="1" id="KW-1133">Transmembrane helix</keyword>
<reference evidence="2" key="1">
    <citation type="submission" date="2020-08" db="EMBL/GenBank/DDBJ databases">
        <title>Multicomponent nature underlies the extraordinary mechanical properties of spider dragline silk.</title>
        <authorList>
            <person name="Kono N."/>
            <person name="Nakamura H."/>
            <person name="Mori M."/>
            <person name="Yoshida Y."/>
            <person name="Ohtoshi R."/>
            <person name="Malay A.D."/>
            <person name="Moran D.A.P."/>
            <person name="Tomita M."/>
            <person name="Numata K."/>
            <person name="Arakawa K."/>
        </authorList>
    </citation>
    <scope>NUCLEOTIDE SEQUENCE</scope>
</reference>
<organism evidence="2 3">
    <name type="scientific">Nephila pilipes</name>
    <name type="common">Giant wood spider</name>
    <name type="synonym">Nephila maculata</name>
    <dbReference type="NCBI Taxonomy" id="299642"/>
    <lineage>
        <taxon>Eukaryota</taxon>
        <taxon>Metazoa</taxon>
        <taxon>Ecdysozoa</taxon>
        <taxon>Arthropoda</taxon>
        <taxon>Chelicerata</taxon>
        <taxon>Arachnida</taxon>
        <taxon>Araneae</taxon>
        <taxon>Araneomorphae</taxon>
        <taxon>Entelegynae</taxon>
        <taxon>Araneoidea</taxon>
        <taxon>Nephilidae</taxon>
        <taxon>Nephila</taxon>
    </lineage>
</organism>
<evidence type="ECO:0000313" key="3">
    <source>
        <dbReference type="Proteomes" id="UP000887013"/>
    </source>
</evidence>
<accession>A0A8X6Q3K4</accession>
<dbReference type="Proteomes" id="UP000887013">
    <property type="component" value="Unassembled WGS sequence"/>
</dbReference>
<feature type="transmembrane region" description="Helical" evidence="1">
    <location>
        <begin position="141"/>
        <end position="166"/>
    </location>
</feature>
<keyword evidence="1" id="KW-0812">Transmembrane</keyword>
<dbReference type="AlphaFoldDB" id="A0A8X6Q3K4"/>
<feature type="transmembrane region" description="Helical" evidence="1">
    <location>
        <begin position="73"/>
        <end position="97"/>
    </location>
</feature>
<protein>
    <submittedName>
        <fullName evidence="2">Uncharacterized protein</fullName>
    </submittedName>
</protein>
<evidence type="ECO:0000313" key="2">
    <source>
        <dbReference type="EMBL" id="GFT98023.1"/>
    </source>
</evidence>
<gene>
    <name evidence="2" type="ORF">NPIL_113701</name>
</gene>
<feature type="transmembrane region" description="Helical" evidence="1">
    <location>
        <begin position="109"/>
        <end position="129"/>
    </location>
</feature>
<keyword evidence="3" id="KW-1185">Reference proteome</keyword>
<feature type="transmembrane region" description="Helical" evidence="1">
    <location>
        <begin position="186"/>
        <end position="205"/>
    </location>
</feature>
<name>A0A8X6Q3K4_NEPPI</name>
<evidence type="ECO:0000256" key="1">
    <source>
        <dbReference type="SAM" id="Phobius"/>
    </source>
</evidence>